<feature type="transmembrane region" description="Helical" evidence="10">
    <location>
        <begin position="134"/>
        <end position="157"/>
    </location>
</feature>
<dbReference type="PANTHER" id="PTHR21137:SF35">
    <property type="entry name" value="ODORANT RECEPTOR 19A-RELATED"/>
    <property type="match status" value="1"/>
</dbReference>
<evidence type="ECO:0000256" key="9">
    <source>
        <dbReference type="ARBA" id="ARBA00023224"/>
    </source>
</evidence>
<evidence type="ECO:0000256" key="7">
    <source>
        <dbReference type="ARBA" id="ARBA00023136"/>
    </source>
</evidence>
<keyword evidence="4 10" id="KW-0812">Transmembrane</keyword>
<proteinExistence type="inferred from homology"/>
<keyword evidence="7 10" id="KW-0472">Membrane</keyword>
<dbReference type="RefSeq" id="XP_058979859.1">
    <property type="nucleotide sequence ID" value="XM_059123876.1"/>
</dbReference>
<reference evidence="12" key="1">
    <citation type="submission" date="2025-08" db="UniProtKB">
        <authorList>
            <consortium name="RefSeq"/>
        </authorList>
    </citation>
    <scope>IDENTIFICATION</scope>
    <source>
        <strain evidence="12">Aabys</strain>
        <tissue evidence="12">Whole body</tissue>
    </source>
</reference>
<comment type="subcellular location">
    <subcellularLocation>
        <location evidence="1 10">Cell membrane</location>
        <topology evidence="1 10">Multi-pass membrane protein</topology>
    </subcellularLocation>
</comment>
<keyword evidence="8 10" id="KW-0675">Receptor</keyword>
<evidence type="ECO:0000256" key="2">
    <source>
        <dbReference type="ARBA" id="ARBA00022475"/>
    </source>
</evidence>
<feature type="transmembrane region" description="Helical" evidence="10">
    <location>
        <begin position="265"/>
        <end position="292"/>
    </location>
</feature>
<sequence>MTVSVVDEYEGIVRLIKLCSGVCGANVFVATYKVNALTWIVVTFINLYFIFTGYTLYINIFIEKDWTHMLQVICFFGSALQGYCKLLNAIWNKDHLRYLVDDLREVYAEYAPKHDEYRSCLQNSINTAVKCIKLMAFFHVAITVGLIGVVPFFRFVFNERIFVMQFQLPGIDGDTEYGYLIMNCMHSICIIFGAFGNFAADLCFFTFVSHFPLFKGILSCKFHDLNDVLEGSDDVKKAECKEMLKDIFRWHQKYMRYITTVKDNYFWVLLVEMATIALSISSTLFCLLLGTWPGGQTYLSYCFIMLYIYCGLGTVVEVTNDSFTDLCYTQVIWYKLPAAERKMLSMMLMMAQKTGGLTIGAVIPLTVNTGLQLTKLIYTLTMMLINFLD</sequence>
<keyword evidence="11" id="KW-1185">Reference proteome</keyword>
<keyword evidence="9 10" id="KW-0807">Transducer</keyword>
<evidence type="ECO:0000313" key="12">
    <source>
        <dbReference type="RefSeq" id="XP_058979859.1"/>
    </source>
</evidence>
<evidence type="ECO:0000256" key="10">
    <source>
        <dbReference type="RuleBase" id="RU351113"/>
    </source>
</evidence>
<feature type="transmembrane region" description="Helical" evidence="10">
    <location>
        <begin position="39"/>
        <end position="62"/>
    </location>
</feature>
<organism evidence="11 12">
    <name type="scientific">Musca domestica</name>
    <name type="common">House fly</name>
    <dbReference type="NCBI Taxonomy" id="7370"/>
    <lineage>
        <taxon>Eukaryota</taxon>
        <taxon>Metazoa</taxon>
        <taxon>Ecdysozoa</taxon>
        <taxon>Arthropoda</taxon>
        <taxon>Hexapoda</taxon>
        <taxon>Insecta</taxon>
        <taxon>Pterygota</taxon>
        <taxon>Neoptera</taxon>
        <taxon>Endopterygota</taxon>
        <taxon>Diptera</taxon>
        <taxon>Brachycera</taxon>
        <taxon>Muscomorpha</taxon>
        <taxon>Muscoidea</taxon>
        <taxon>Muscidae</taxon>
        <taxon>Musca</taxon>
    </lineage>
</organism>
<evidence type="ECO:0000256" key="5">
    <source>
        <dbReference type="ARBA" id="ARBA00022725"/>
    </source>
</evidence>
<dbReference type="InterPro" id="IPR004117">
    <property type="entry name" value="7tm6_olfct_rcpt"/>
</dbReference>
<comment type="similarity">
    <text evidence="10">Belongs to the insect chemoreceptor superfamily. Heteromeric odorant receptor channel (TC 1.A.69) family.</text>
</comment>
<evidence type="ECO:0000256" key="1">
    <source>
        <dbReference type="ARBA" id="ARBA00004651"/>
    </source>
</evidence>
<dbReference type="Proteomes" id="UP001652621">
    <property type="component" value="Unplaced"/>
</dbReference>
<evidence type="ECO:0000313" key="11">
    <source>
        <dbReference type="Proteomes" id="UP001652621"/>
    </source>
</evidence>
<dbReference type="Pfam" id="PF02949">
    <property type="entry name" value="7tm_6"/>
    <property type="match status" value="1"/>
</dbReference>
<accession>A0ABM3V253</accession>
<evidence type="ECO:0000256" key="8">
    <source>
        <dbReference type="ARBA" id="ARBA00023170"/>
    </source>
</evidence>
<feature type="transmembrane region" description="Helical" evidence="10">
    <location>
        <begin position="298"/>
        <end position="316"/>
    </location>
</feature>
<evidence type="ECO:0000256" key="3">
    <source>
        <dbReference type="ARBA" id="ARBA00022606"/>
    </source>
</evidence>
<name>A0ABM3V253_MUSDO</name>
<keyword evidence="6 10" id="KW-1133">Transmembrane helix</keyword>
<protein>
    <recommendedName>
        <fullName evidence="10">Odorant receptor</fullName>
    </recommendedName>
</protein>
<gene>
    <name evidence="12" type="primary">LOC101896032</name>
</gene>
<feature type="transmembrane region" description="Helical" evidence="10">
    <location>
        <begin position="12"/>
        <end position="32"/>
    </location>
</feature>
<keyword evidence="3 10" id="KW-0716">Sensory transduction</keyword>
<keyword evidence="5 10" id="KW-0552">Olfaction</keyword>
<evidence type="ECO:0000256" key="6">
    <source>
        <dbReference type="ARBA" id="ARBA00022989"/>
    </source>
</evidence>
<dbReference type="GeneID" id="101896032"/>
<feature type="transmembrane region" description="Helical" evidence="10">
    <location>
        <begin position="177"/>
        <end position="208"/>
    </location>
</feature>
<keyword evidence="2" id="KW-1003">Cell membrane</keyword>
<feature type="transmembrane region" description="Helical" evidence="10">
    <location>
        <begin position="68"/>
        <end position="87"/>
    </location>
</feature>
<dbReference type="PANTHER" id="PTHR21137">
    <property type="entry name" value="ODORANT RECEPTOR"/>
    <property type="match status" value="1"/>
</dbReference>
<evidence type="ECO:0000256" key="4">
    <source>
        <dbReference type="ARBA" id="ARBA00022692"/>
    </source>
</evidence>